<feature type="domain" description="DUF1553" evidence="2">
    <location>
        <begin position="209"/>
        <end position="437"/>
    </location>
</feature>
<accession>A0A5C6BEQ3</accession>
<evidence type="ECO:0008006" key="5">
    <source>
        <dbReference type="Google" id="ProtNLM"/>
    </source>
</evidence>
<dbReference type="InterPro" id="IPR011444">
    <property type="entry name" value="DUF1549"/>
</dbReference>
<name>A0A5C6BEQ3_9BACT</name>
<sequence length="838" mass="91900">MGVGRLAVFLEPRRSTCCRLVVRFGLSDSVAIKLVRSCKEDVRILFEGWHVHTFLSIRRNFRDFKPGARFSRMSHFKVLRTPTEAMENTTQLFLGIRFNCNQCHDHPFERWTQDQYFEMAAFFAHVNRKRDPNSGDRKVGGTAVEQATPLFEIIDDTATSEIEHARTGESVAPSFPYKLSGLEQPAAASETLTTVRSDATSDEEIQSTRREQLAAWMTDPHNPYFARSYVNRIWAYLTGVGLIEPIDDIRAGNPATNPELLDYLTDEFVRSGFDTQALIRLICQSRTYGLAIDTNPLNEDDQQNYSHATPRRLPAEVIFDTVHALTGSVSKLPGMPPGSRAAAATDAGVTSPDGFLANLGRPVRETACECERSDELQLGPVMALISGPTIGSAISDPQNELAEIVAEHPTDQAIAEEIFIRAIGRAPSPTEVAAFTDMTQQIETDHQRLAARLATAEAAWTVEFETREASRRAMLQDVEEKITAREMEIADEQVRLAEQRKAAISLATENLAAATAAIPAATEAWIAKNAKAGVPEWFPLAPQAYSASDDVVLTVLPDRSVLASGTAAKATYTLEFETELHQITGFRVEALADESLPGGGPGLPQNGNFVVTEITVHASSDESLPPPKLPGVKISRGNADFLQAGFSIDLAFDGKTGNQNGWAVSPMLSRDHWSTFQFASALATEPDSKTRLRFVISQNHSAANHLLGRFRISLTTHRGDIPLSTTEALGIASLASPPQRTEAQTKLLLDYVRSQDDGLQMAQAQLATASKPVPPDKQLVALRATQERLSATTGVDADLLTLRENVQRSESQRKQARLTATQDLVWALINSSAFLFNH</sequence>
<gene>
    <name evidence="3" type="ORF">Poly21_55030</name>
</gene>
<keyword evidence="4" id="KW-1185">Reference proteome</keyword>
<dbReference type="PANTHER" id="PTHR35889">
    <property type="entry name" value="CYCLOINULO-OLIGOSACCHARIDE FRUCTANOTRANSFERASE-RELATED"/>
    <property type="match status" value="1"/>
</dbReference>
<dbReference type="EMBL" id="SJPU01000008">
    <property type="protein sequence ID" value="TWU09759.1"/>
    <property type="molecule type" value="Genomic_DNA"/>
</dbReference>
<evidence type="ECO:0000313" key="4">
    <source>
        <dbReference type="Proteomes" id="UP000319908"/>
    </source>
</evidence>
<protein>
    <recommendedName>
        <fullName evidence="5">DUF1553 domain-containing protein</fullName>
    </recommendedName>
</protein>
<dbReference type="InterPro" id="IPR022655">
    <property type="entry name" value="DUF1553"/>
</dbReference>
<dbReference type="PANTHER" id="PTHR35889:SF3">
    <property type="entry name" value="F-BOX DOMAIN-CONTAINING PROTEIN"/>
    <property type="match status" value="1"/>
</dbReference>
<evidence type="ECO:0000259" key="1">
    <source>
        <dbReference type="Pfam" id="PF07583"/>
    </source>
</evidence>
<dbReference type="Pfam" id="PF07583">
    <property type="entry name" value="PSCyt2"/>
    <property type="match status" value="1"/>
</dbReference>
<organism evidence="3 4">
    <name type="scientific">Allorhodopirellula heiligendammensis</name>
    <dbReference type="NCBI Taxonomy" id="2714739"/>
    <lineage>
        <taxon>Bacteria</taxon>
        <taxon>Pseudomonadati</taxon>
        <taxon>Planctomycetota</taxon>
        <taxon>Planctomycetia</taxon>
        <taxon>Pirellulales</taxon>
        <taxon>Pirellulaceae</taxon>
        <taxon>Allorhodopirellula</taxon>
    </lineage>
</organism>
<evidence type="ECO:0000259" key="2">
    <source>
        <dbReference type="Pfam" id="PF07587"/>
    </source>
</evidence>
<dbReference type="Proteomes" id="UP000319908">
    <property type="component" value="Unassembled WGS sequence"/>
</dbReference>
<dbReference type="Pfam" id="PF07587">
    <property type="entry name" value="PSD1"/>
    <property type="match status" value="1"/>
</dbReference>
<dbReference type="AlphaFoldDB" id="A0A5C6BEQ3"/>
<proteinExistence type="predicted"/>
<feature type="domain" description="DUF1549" evidence="1">
    <location>
        <begin position="79"/>
        <end position="127"/>
    </location>
</feature>
<evidence type="ECO:0000313" key="3">
    <source>
        <dbReference type="EMBL" id="TWU09759.1"/>
    </source>
</evidence>
<reference evidence="3 4" key="1">
    <citation type="journal article" date="2020" name="Antonie Van Leeuwenhoek">
        <title>Rhodopirellula heiligendammensis sp. nov., Rhodopirellula pilleata sp. nov., and Rhodopirellula solitaria sp. nov. isolated from natural or artificial marine surfaces in Northern Germany and California, USA, and emended description of the genus Rhodopirellula.</title>
        <authorList>
            <person name="Kallscheuer N."/>
            <person name="Wiegand S."/>
            <person name="Jogler M."/>
            <person name="Boedeker C."/>
            <person name="Peeters S.H."/>
            <person name="Rast P."/>
            <person name="Heuer A."/>
            <person name="Jetten M.S.M."/>
            <person name="Rohde M."/>
            <person name="Jogler C."/>
        </authorList>
    </citation>
    <scope>NUCLEOTIDE SEQUENCE [LARGE SCALE GENOMIC DNA]</scope>
    <source>
        <strain evidence="3 4">Poly21</strain>
    </source>
</reference>
<comment type="caution">
    <text evidence="3">The sequence shown here is derived from an EMBL/GenBank/DDBJ whole genome shotgun (WGS) entry which is preliminary data.</text>
</comment>